<keyword evidence="14" id="KW-1185">Reference proteome</keyword>
<dbReference type="EC" id="2.1.1.244" evidence="5"/>
<dbReference type="STRING" id="747725.A0A168PSY3"/>
<comment type="caution">
    <text evidence="13">The sequence shown here is derived from an EMBL/GenBank/DDBJ whole genome shotgun (WGS) entry which is preliminary data.</text>
</comment>
<dbReference type="Proteomes" id="UP000077051">
    <property type="component" value="Unassembled WGS sequence"/>
</dbReference>
<dbReference type="Pfam" id="PF05891">
    <property type="entry name" value="Methyltransf_PK"/>
    <property type="match status" value="1"/>
</dbReference>
<name>A0A168PSY3_MUCCL</name>
<dbReference type="AlphaFoldDB" id="A0A168PSY3"/>
<dbReference type="GO" id="GO:0071885">
    <property type="term" value="F:N-terminal protein N-methyltransferase activity"/>
    <property type="evidence" value="ECO:0007669"/>
    <property type="project" value="UniProtKB-EC"/>
</dbReference>
<sequence length="248" mass="27732">MSTSTEQAELMKKPEWYTKAQDYWNGVTPTVDGMLGGFSVVDPIDVKGSLDFVDEFVHGKRGVNNVIKTEPVITNGYACDCGAGIGRVTKNFLLQVPFAKVDLVEQAPSFVEQAKASYLKQEIEQGKIGQVLCQGLQDFEPEQGKYDLIWCQWVLGHLTDDHFIAFFKRCIQGLKPNGLIGVKENNASKEALVDDEDSSITRTSDELKQLFTKAGLECIKEDIQRGMPAGLFAVRMYMLRPIDQQKQQ</sequence>
<dbReference type="VEuPathDB" id="FungiDB:MUCCIDRAFT_105126"/>
<keyword evidence="4 12" id="KW-0949">S-adenosyl-L-methionine</keyword>
<gene>
    <name evidence="13" type="ORF">MUCCIDRAFT_105126</name>
</gene>
<accession>A0A168PSY3</accession>
<dbReference type="GO" id="GO:0032259">
    <property type="term" value="P:methylation"/>
    <property type="evidence" value="ECO:0007669"/>
    <property type="project" value="UniProtKB-KW"/>
</dbReference>
<evidence type="ECO:0000256" key="10">
    <source>
        <dbReference type="ARBA" id="ARBA00048167"/>
    </source>
</evidence>
<keyword evidence="2" id="KW-0489">Methyltransferase</keyword>
<dbReference type="EMBL" id="AMYB01000001">
    <property type="protein sequence ID" value="OAD08175.1"/>
    <property type="molecule type" value="Genomic_DNA"/>
</dbReference>
<feature type="binding site" evidence="12">
    <location>
        <begin position="136"/>
        <end position="137"/>
    </location>
    <ligand>
        <name>S-adenosyl-L-methionine</name>
        <dbReference type="ChEBI" id="CHEBI:59789"/>
    </ligand>
</feature>
<evidence type="ECO:0000256" key="5">
    <source>
        <dbReference type="ARBA" id="ARBA00039112"/>
    </source>
</evidence>
<dbReference type="InterPro" id="IPR008576">
    <property type="entry name" value="MeTrfase_NTM1"/>
</dbReference>
<dbReference type="InterPro" id="IPR029063">
    <property type="entry name" value="SAM-dependent_MTases_sf"/>
</dbReference>
<feature type="binding site" evidence="12">
    <location>
        <position position="152"/>
    </location>
    <ligand>
        <name>S-adenosyl-L-methionine</name>
        <dbReference type="ChEBI" id="CHEBI:59789"/>
    </ligand>
</feature>
<evidence type="ECO:0000256" key="11">
    <source>
        <dbReference type="ARBA" id="ARBA00082558"/>
    </source>
</evidence>
<evidence type="ECO:0000256" key="1">
    <source>
        <dbReference type="ARBA" id="ARBA00009059"/>
    </source>
</evidence>
<evidence type="ECO:0000256" key="6">
    <source>
        <dbReference type="ARBA" id="ARBA00039449"/>
    </source>
</evidence>
<keyword evidence="3" id="KW-0808">Transferase</keyword>
<evidence type="ECO:0000313" key="13">
    <source>
        <dbReference type="EMBL" id="OAD08175.1"/>
    </source>
</evidence>
<proteinExistence type="inferred from homology"/>
<evidence type="ECO:0000313" key="14">
    <source>
        <dbReference type="Proteomes" id="UP000077051"/>
    </source>
</evidence>
<evidence type="ECO:0000256" key="4">
    <source>
        <dbReference type="ARBA" id="ARBA00022691"/>
    </source>
</evidence>
<dbReference type="PANTHER" id="PTHR12753">
    <property type="entry name" value="AD-003 - RELATED"/>
    <property type="match status" value="1"/>
</dbReference>
<dbReference type="PANTHER" id="PTHR12753:SF0">
    <property type="entry name" value="ALPHA N-TERMINAL PROTEIN METHYLTRANSFERASE 1"/>
    <property type="match status" value="1"/>
</dbReference>
<reference evidence="13 14" key="1">
    <citation type="submission" date="2015-06" db="EMBL/GenBank/DDBJ databases">
        <title>Expansion of signal transduction pathways in fungi by whole-genome duplication.</title>
        <authorList>
            <consortium name="DOE Joint Genome Institute"/>
            <person name="Corrochano L.M."/>
            <person name="Kuo A."/>
            <person name="Marcet-Houben M."/>
            <person name="Polaino S."/>
            <person name="Salamov A."/>
            <person name="Villalobos J.M."/>
            <person name="Alvarez M.I."/>
            <person name="Avalos J."/>
            <person name="Benito E.P."/>
            <person name="Benoit I."/>
            <person name="Burger G."/>
            <person name="Camino L.P."/>
            <person name="Canovas D."/>
            <person name="Cerda-Olmedo E."/>
            <person name="Cheng J.-F."/>
            <person name="Dominguez A."/>
            <person name="Elias M."/>
            <person name="Eslava A.P."/>
            <person name="Glaser F."/>
            <person name="Grimwood J."/>
            <person name="Gutierrez G."/>
            <person name="Heitman J."/>
            <person name="Henrissat B."/>
            <person name="Iturriaga E.A."/>
            <person name="Lang B.F."/>
            <person name="Lavin J.L."/>
            <person name="Lee S."/>
            <person name="Li W."/>
            <person name="Lindquist E."/>
            <person name="Lopez-Garcia S."/>
            <person name="Luque E.M."/>
            <person name="Marcos A.T."/>
            <person name="Martin J."/>
            <person name="Mccluskey K."/>
            <person name="Medina H.R."/>
            <person name="Miralles-Duran A."/>
            <person name="Miyazaki A."/>
            <person name="Munoz-Torres E."/>
            <person name="Oguiza J.A."/>
            <person name="Ohm R."/>
            <person name="Olmedo M."/>
            <person name="Orejas M."/>
            <person name="Ortiz-Castellanos L."/>
            <person name="Pisabarro A.G."/>
            <person name="Rodriguez-Romero J."/>
            <person name="Ruiz-Herrera J."/>
            <person name="Ruiz-Vazquez R."/>
            <person name="Sanz C."/>
            <person name="Schackwitz W."/>
            <person name="Schmutz J."/>
            <person name="Shahriari M."/>
            <person name="Shelest E."/>
            <person name="Silva-Franco F."/>
            <person name="Soanes D."/>
            <person name="Syed K."/>
            <person name="Tagua V.G."/>
            <person name="Talbot N.J."/>
            <person name="Thon M."/>
            <person name="De Vries R.P."/>
            <person name="Wiebenga A."/>
            <person name="Yadav J.S."/>
            <person name="Braun E.L."/>
            <person name="Baker S."/>
            <person name="Garre V."/>
            <person name="Horwitz B."/>
            <person name="Torres-Martinez S."/>
            <person name="Idnurm A."/>
            <person name="Herrera-Estrella A."/>
            <person name="Gabaldon T."/>
            <person name="Grigoriev I.V."/>
        </authorList>
    </citation>
    <scope>NUCLEOTIDE SEQUENCE [LARGE SCALE GENOMIC DNA]</scope>
    <source>
        <strain evidence="13 14">CBS 277.49</strain>
    </source>
</reference>
<dbReference type="GO" id="GO:0005737">
    <property type="term" value="C:cytoplasm"/>
    <property type="evidence" value="ECO:0007669"/>
    <property type="project" value="TreeGrafter"/>
</dbReference>
<protein>
    <recommendedName>
        <fullName evidence="6">Alpha N-terminal protein methyltransferase 1</fullName>
        <ecNumber evidence="5">2.1.1.244</ecNumber>
    </recommendedName>
    <alternativeName>
        <fullName evidence="11">Translation associated element 1</fullName>
    </alternativeName>
    <alternativeName>
        <fullName evidence="7">X-Pro-Lys N-terminal protein methyltransferase 1</fullName>
    </alternativeName>
</protein>
<evidence type="ECO:0000256" key="7">
    <source>
        <dbReference type="ARBA" id="ARBA00043129"/>
    </source>
</evidence>
<organism evidence="13 14">
    <name type="scientific">Mucor lusitanicus CBS 277.49</name>
    <dbReference type="NCBI Taxonomy" id="747725"/>
    <lineage>
        <taxon>Eukaryota</taxon>
        <taxon>Fungi</taxon>
        <taxon>Fungi incertae sedis</taxon>
        <taxon>Mucoromycota</taxon>
        <taxon>Mucoromycotina</taxon>
        <taxon>Mucoromycetes</taxon>
        <taxon>Mucorales</taxon>
        <taxon>Mucorineae</taxon>
        <taxon>Mucoraceae</taxon>
        <taxon>Mucor</taxon>
    </lineage>
</organism>
<dbReference type="PIRSF" id="PIRSF016958">
    <property type="entry name" value="DUF858_MeTrfase_lik"/>
    <property type="match status" value="1"/>
</dbReference>
<comment type="catalytic activity">
    <reaction evidence="9">
        <text>N-terminal L-prolyl-L-prolyl-L-lysyl-[protein] + 2 S-adenosyl-L-methionine = N-terminal N,N-dimethyl-L-prolyl-L-prolyl-L-lysyl-[protein] + 2 S-adenosyl-L-homocysteine + 2 H(+)</text>
        <dbReference type="Rhea" id="RHEA:54736"/>
        <dbReference type="Rhea" id="RHEA-COMP:13787"/>
        <dbReference type="Rhea" id="RHEA-COMP:13974"/>
        <dbReference type="ChEBI" id="CHEBI:15378"/>
        <dbReference type="ChEBI" id="CHEBI:57856"/>
        <dbReference type="ChEBI" id="CHEBI:59789"/>
        <dbReference type="ChEBI" id="CHEBI:138059"/>
        <dbReference type="ChEBI" id="CHEBI:138318"/>
        <dbReference type="EC" id="2.1.1.244"/>
    </reaction>
</comment>
<evidence type="ECO:0000256" key="8">
    <source>
        <dbReference type="ARBA" id="ARBA00047306"/>
    </source>
</evidence>
<comment type="catalytic activity">
    <reaction evidence="10">
        <text>N-terminal L-alanyl-L-prolyl-L-lysyl-[protein] + 3 S-adenosyl-L-methionine = N-terminal N,N,N-trimethyl-L-alanyl-L-prolyl-L-lysyl-[protein] + 3 S-adenosyl-L-homocysteine + 3 H(+)</text>
        <dbReference type="Rhea" id="RHEA:54712"/>
        <dbReference type="Rhea" id="RHEA-COMP:13785"/>
        <dbReference type="Rhea" id="RHEA-COMP:13971"/>
        <dbReference type="ChEBI" id="CHEBI:15378"/>
        <dbReference type="ChEBI" id="CHEBI:57856"/>
        <dbReference type="ChEBI" id="CHEBI:59789"/>
        <dbReference type="ChEBI" id="CHEBI:138057"/>
        <dbReference type="ChEBI" id="CHEBI:138315"/>
        <dbReference type="EC" id="2.1.1.244"/>
    </reaction>
</comment>
<comment type="catalytic activity">
    <reaction evidence="8">
        <text>N-terminal L-seryl-L-prolyl-L-lysyl-[protein] + 3 S-adenosyl-L-methionine = N-terminal N,N,N-trimethyl-L-seryl-L-prolyl-L-lysyl-[protein] + 3 S-adenosyl-L-homocysteine + 3 H(+)</text>
        <dbReference type="Rhea" id="RHEA:54724"/>
        <dbReference type="Rhea" id="RHEA-COMP:13789"/>
        <dbReference type="Rhea" id="RHEA-COMP:13973"/>
        <dbReference type="ChEBI" id="CHEBI:15378"/>
        <dbReference type="ChEBI" id="CHEBI:57856"/>
        <dbReference type="ChEBI" id="CHEBI:59789"/>
        <dbReference type="ChEBI" id="CHEBI:138061"/>
        <dbReference type="ChEBI" id="CHEBI:138317"/>
        <dbReference type="EC" id="2.1.1.244"/>
    </reaction>
</comment>
<evidence type="ECO:0000256" key="2">
    <source>
        <dbReference type="ARBA" id="ARBA00022603"/>
    </source>
</evidence>
<dbReference type="SUPFAM" id="SSF53335">
    <property type="entry name" value="S-adenosyl-L-methionine-dependent methyltransferases"/>
    <property type="match status" value="1"/>
</dbReference>
<feature type="binding site" evidence="12">
    <location>
        <position position="82"/>
    </location>
    <ligand>
        <name>S-adenosyl-L-methionine</name>
        <dbReference type="ChEBI" id="CHEBI:59789"/>
    </ligand>
</feature>
<evidence type="ECO:0000256" key="12">
    <source>
        <dbReference type="PIRSR" id="PIRSR016958-1"/>
    </source>
</evidence>
<dbReference type="Gene3D" id="3.40.50.150">
    <property type="entry name" value="Vaccinia Virus protein VP39"/>
    <property type="match status" value="1"/>
</dbReference>
<feature type="binding site" evidence="12">
    <location>
        <position position="87"/>
    </location>
    <ligand>
        <name>S-adenosyl-L-methionine</name>
        <dbReference type="ChEBI" id="CHEBI:59789"/>
    </ligand>
</feature>
<dbReference type="FunFam" id="3.40.50.150:FF:000025">
    <property type="entry name" value="N-terminal Xaa-Pro-Lys N-methyltransferase 1"/>
    <property type="match status" value="1"/>
</dbReference>
<dbReference type="CDD" id="cd02440">
    <property type="entry name" value="AdoMet_MTases"/>
    <property type="match status" value="1"/>
</dbReference>
<comment type="similarity">
    <text evidence="1">Belongs to the methyltransferase superfamily. NTM1 family.</text>
</comment>
<evidence type="ECO:0000256" key="3">
    <source>
        <dbReference type="ARBA" id="ARBA00022679"/>
    </source>
</evidence>
<evidence type="ECO:0000256" key="9">
    <source>
        <dbReference type="ARBA" id="ARBA00047885"/>
    </source>
</evidence>
<dbReference type="OrthoDB" id="1298661at2759"/>